<gene>
    <name evidence="9" type="primary">LOC113494589</name>
</gene>
<feature type="domain" description="Peptidase S1" evidence="7">
    <location>
        <begin position="148"/>
        <end position="396"/>
    </location>
</feature>
<dbReference type="KEGG" id="tnl:113494589"/>
<feature type="chain" id="PRO_5028910647" evidence="6">
    <location>
        <begin position="24"/>
        <end position="405"/>
    </location>
</feature>
<reference evidence="9" key="1">
    <citation type="submission" date="2025-08" db="UniProtKB">
        <authorList>
            <consortium name="RefSeq"/>
        </authorList>
    </citation>
    <scope>IDENTIFICATION</scope>
</reference>
<dbReference type="InterPro" id="IPR009003">
    <property type="entry name" value="Peptidase_S1_PA"/>
</dbReference>
<dbReference type="InterPro" id="IPR051333">
    <property type="entry name" value="CLIP_Serine_Protease"/>
</dbReference>
<evidence type="ECO:0000256" key="5">
    <source>
        <dbReference type="RuleBase" id="RU363034"/>
    </source>
</evidence>
<keyword evidence="5" id="KW-0645">Protease</keyword>
<dbReference type="InterPro" id="IPR033116">
    <property type="entry name" value="TRYPSIN_SER"/>
</dbReference>
<dbReference type="PANTHER" id="PTHR24260:SF147">
    <property type="entry name" value="EG:BACR7A4.3 PROTEIN-RELATED"/>
    <property type="match status" value="1"/>
</dbReference>
<evidence type="ECO:0000259" key="7">
    <source>
        <dbReference type="PROSITE" id="PS50240"/>
    </source>
</evidence>
<evidence type="ECO:0000256" key="4">
    <source>
        <dbReference type="ARBA" id="ARBA00024195"/>
    </source>
</evidence>
<evidence type="ECO:0000313" key="9">
    <source>
        <dbReference type="RefSeq" id="XP_026728800.1"/>
    </source>
</evidence>
<dbReference type="Gene3D" id="2.40.10.10">
    <property type="entry name" value="Trypsin-like serine proteases"/>
    <property type="match status" value="1"/>
</dbReference>
<dbReference type="PRINTS" id="PR00722">
    <property type="entry name" value="CHYMOTRYPSIN"/>
</dbReference>
<dbReference type="CDD" id="cd00190">
    <property type="entry name" value="Tryp_SPc"/>
    <property type="match status" value="1"/>
</dbReference>
<dbReference type="FunCoup" id="A0A7E5VKI4">
    <property type="interactions" value="7"/>
</dbReference>
<name>A0A7E5VKI4_TRINI</name>
<dbReference type="PROSITE" id="PS00135">
    <property type="entry name" value="TRYPSIN_SER"/>
    <property type="match status" value="1"/>
</dbReference>
<evidence type="ECO:0000256" key="6">
    <source>
        <dbReference type="SAM" id="SignalP"/>
    </source>
</evidence>
<accession>A0A7E5VKI4</accession>
<feature type="signal peptide" evidence="6">
    <location>
        <begin position="1"/>
        <end position="23"/>
    </location>
</feature>
<dbReference type="OrthoDB" id="5775647at2759"/>
<dbReference type="InParanoid" id="A0A7E5VKI4"/>
<dbReference type="PROSITE" id="PS50240">
    <property type="entry name" value="TRYPSIN_DOM"/>
    <property type="match status" value="1"/>
</dbReference>
<sequence length="405" mass="45766">MSRTAHYVTILFIALLNSSFSHGRRIRYLNLREGSTCSWKGLDGVCANIYNCRSTMKDFRYGDPPPICSFQGVKTIVCCTDCELKDISTGVFQINPGVPAWLYKTGEKARDHCLDYLNQLEKCIPHTIYQYETEKHPTKNCNDILISIVGAAGGKDANRDQFRHMALLGYGKDINSAQWMCGGSLISDKFILTAGHCTAAPRVGPVRYAALGILKRSDPLELWQRYLVKRIVRHPQYKPPSKYHDIALLETNKRVFFNSHVLPACLHIMPQNYSESFARATGWGALGRRRELADTLQAVLLDRYDSHECSQLYPKHRHMRHGYNHTTQMCYGSRQEIRDTCEGDSGGPLQNAAYISECVYTILGVTSSGIPCGVAGNSGVYTRVLPYVPWIESVVWPDWPDWRTD</sequence>
<protein>
    <submittedName>
        <fullName evidence="9">Serine protease snake-like</fullName>
    </submittedName>
</protein>
<keyword evidence="3" id="KW-0325">Glycoprotein</keyword>
<dbReference type="SMART" id="SM00020">
    <property type="entry name" value="Tryp_SPc"/>
    <property type="match status" value="1"/>
</dbReference>
<keyword evidence="5" id="KW-0720">Serine protease</keyword>
<evidence type="ECO:0000256" key="3">
    <source>
        <dbReference type="ARBA" id="ARBA00023180"/>
    </source>
</evidence>
<dbReference type="GO" id="GO:0006508">
    <property type="term" value="P:proteolysis"/>
    <property type="evidence" value="ECO:0007669"/>
    <property type="project" value="UniProtKB-KW"/>
</dbReference>
<dbReference type="SUPFAM" id="SSF50494">
    <property type="entry name" value="Trypsin-like serine proteases"/>
    <property type="match status" value="1"/>
</dbReference>
<evidence type="ECO:0000256" key="2">
    <source>
        <dbReference type="ARBA" id="ARBA00023157"/>
    </source>
</evidence>
<organism evidence="8 9">
    <name type="scientific">Trichoplusia ni</name>
    <name type="common">Cabbage looper</name>
    <dbReference type="NCBI Taxonomy" id="7111"/>
    <lineage>
        <taxon>Eukaryota</taxon>
        <taxon>Metazoa</taxon>
        <taxon>Ecdysozoa</taxon>
        <taxon>Arthropoda</taxon>
        <taxon>Hexapoda</taxon>
        <taxon>Insecta</taxon>
        <taxon>Pterygota</taxon>
        <taxon>Neoptera</taxon>
        <taxon>Endopterygota</taxon>
        <taxon>Lepidoptera</taxon>
        <taxon>Glossata</taxon>
        <taxon>Ditrysia</taxon>
        <taxon>Noctuoidea</taxon>
        <taxon>Noctuidae</taxon>
        <taxon>Plusiinae</taxon>
        <taxon>Trichoplusia</taxon>
    </lineage>
</organism>
<evidence type="ECO:0000256" key="1">
    <source>
        <dbReference type="ARBA" id="ARBA00022729"/>
    </source>
</evidence>
<dbReference type="FunFam" id="2.40.10.10:FF:000028">
    <property type="entry name" value="Serine protease easter"/>
    <property type="match status" value="1"/>
</dbReference>
<dbReference type="GO" id="GO:0004252">
    <property type="term" value="F:serine-type endopeptidase activity"/>
    <property type="evidence" value="ECO:0007669"/>
    <property type="project" value="InterPro"/>
</dbReference>
<proteinExistence type="inferred from homology"/>
<keyword evidence="2" id="KW-1015">Disulfide bond</keyword>
<dbReference type="InterPro" id="IPR001254">
    <property type="entry name" value="Trypsin_dom"/>
</dbReference>
<keyword evidence="5" id="KW-0378">Hydrolase</keyword>
<dbReference type="InterPro" id="IPR043504">
    <property type="entry name" value="Peptidase_S1_PA_chymotrypsin"/>
</dbReference>
<dbReference type="GeneID" id="113494589"/>
<dbReference type="AlphaFoldDB" id="A0A7E5VKI4"/>
<keyword evidence="8" id="KW-1185">Reference proteome</keyword>
<dbReference type="InterPro" id="IPR018114">
    <property type="entry name" value="TRYPSIN_HIS"/>
</dbReference>
<dbReference type="Proteomes" id="UP000322000">
    <property type="component" value="Chromosome 5"/>
</dbReference>
<dbReference type="RefSeq" id="XP_026728800.1">
    <property type="nucleotide sequence ID" value="XM_026872999.1"/>
</dbReference>
<dbReference type="PANTHER" id="PTHR24260">
    <property type="match status" value="1"/>
</dbReference>
<keyword evidence="1 6" id="KW-0732">Signal</keyword>
<comment type="similarity">
    <text evidence="4">Belongs to the peptidase S1 family. CLIP subfamily.</text>
</comment>
<dbReference type="Pfam" id="PF00089">
    <property type="entry name" value="Trypsin"/>
    <property type="match status" value="1"/>
</dbReference>
<dbReference type="PROSITE" id="PS00134">
    <property type="entry name" value="TRYPSIN_HIS"/>
    <property type="match status" value="1"/>
</dbReference>
<dbReference type="InterPro" id="IPR001314">
    <property type="entry name" value="Peptidase_S1A"/>
</dbReference>
<evidence type="ECO:0000313" key="8">
    <source>
        <dbReference type="Proteomes" id="UP000322000"/>
    </source>
</evidence>